<name>G7GJC3_9ACTN</name>
<sequence length="184" mass="20394">MSLSDAGFTADDINRLLTELAEVLRQQGLEAKLFIVGGAAMALAYNASRSTNDIDGVFEPRERVLDAAREIAERHGLATNWLNDAVRAIYMPPHEDAHPIAQQFGTSLSVEVASADYILAMKAMSTRHSDGDRRDAARLCSILGYTKESDIEATIKRYFGPTSHFGAQELWFERIIETLKLGDY</sequence>
<proteinExistence type="predicted"/>
<dbReference type="RefSeq" id="WP_005181646.1">
    <property type="nucleotide sequence ID" value="NZ_BAED01000004.1"/>
</dbReference>
<dbReference type="EMBL" id="BAED01000004">
    <property type="protein sequence ID" value="GAB03698.1"/>
    <property type="molecule type" value="Genomic_DNA"/>
</dbReference>
<dbReference type="Proteomes" id="UP000006023">
    <property type="component" value="Unassembled WGS sequence"/>
</dbReference>
<organism evidence="2 3">
    <name type="scientific">Gordonia amarae NBRC 15530</name>
    <dbReference type="NCBI Taxonomy" id="1075090"/>
    <lineage>
        <taxon>Bacteria</taxon>
        <taxon>Bacillati</taxon>
        <taxon>Actinomycetota</taxon>
        <taxon>Actinomycetes</taxon>
        <taxon>Mycobacteriales</taxon>
        <taxon>Gordoniaceae</taxon>
        <taxon>Gordonia</taxon>
    </lineage>
</organism>
<accession>G7GJC3</accession>
<dbReference type="Pfam" id="PF19502">
    <property type="entry name" value="DUF6036"/>
    <property type="match status" value="1"/>
</dbReference>
<dbReference type="eggNOG" id="ENOG5032U6G">
    <property type="taxonomic scope" value="Bacteria"/>
</dbReference>
<protein>
    <recommendedName>
        <fullName evidence="1">DUF6036 domain-containing protein</fullName>
    </recommendedName>
</protein>
<evidence type="ECO:0000313" key="2">
    <source>
        <dbReference type="EMBL" id="GAB03698.1"/>
    </source>
</evidence>
<dbReference type="STRING" id="1075090.GOAMR_04_00150"/>
<evidence type="ECO:0000259" key="1">
    <source>
        <dbReference type="Pfam" id="PF19502"/>
    </source>
</evidence>
<dbReference type="AlphaFoldDB" id="G7GJC3"/>
<evidence type="ECO:0000313" key="3">
    <source>
        <dbReference type="Proteomes" id="UP000006023"/>
    </source>
</evidence>
<dbReference type="InterPro" id="IPR045792">
    <property type="entry name" value="DUF6036"/>
</dbReference>
<keyword evidence="3" id="KW-1185">Reference proteome</keyword>
<comment type="caution">
    <text evidence="2">The sequence shown here is derived from an EMBL/GenBank/DDBJ whole genome shotgun (WGS) entry which is preliminary data.</text>
</comment>
<gene>
    <name evidence="2" type="ORF">GOAMR_04_00150</name>
</gene>
<reference evidence="2 3" key="1">
    <citation type="submission" date="2011-11" db="EMBL/GenBank/DDBJ databases">
        <title>Whole genome shotgun sequence of Gordonia amarae NBRC 15530.</title>
        <authorList>
            <person name="Takarada H."/>
            <person name="Hosoyama A."/>
            <person name="Tsuchikane K."/>
            <person name="Katsumata H."/>
            <person name="Yamazaki S."/>
            <person name="Fujita N."/>
        </authorList>
    </citation>
    <scope>NUCLEOTIDE SEQUENCE [LARGE SCALE GENOMIC DNA]</scope>
    <source>
        <strain evidence="2 3">NBRC 15530</strain>
    </source>
</reference>
<feature type="domain" description="DUF6036" evidence="1">
    <location>
        <begin position="17"/>
        <end position="130"/>
    </location>
</feature>